<dbReference type="KEGG" id="ppu:PP_5444"/>
<evidence type="ECO:0000313" key="2">
    <source>
        <dbReference type="Proteomes" id="UP000000556"/>
    </source>
</evidence>
<organism evidence="1 2">
    <name type="scientific">Pseudomonas putida (strain ATCC 47054 / DSM 6125 / CFBP 8728 / NCIMB 11950 / KT2440)</name>
    <dbReference type="NCBI Taxonomy" id="160488"/>
    <lineage>
        <taxon>Bacteria</taxon>
        <taxon>Pseudomonadati</taxon>
        <taxon>Pseudomonadota</taxon>
        <taxon>Gammaproteobacteria</taxon>
        <taxon>Pseudomonadales</taxon>
        <taxon>Pseudomonadaceae</taxon>
        <taxon>Pseudomonas</taxon>
    </lineage>
</organism>
<gene>
    <name evidence="1" type="ordered locus">PP_5444</name>
</gene>
<protein>
    <submittedName>
        <fullName evidence="1">Uncharacterized protein</fullName>
    </submittedName>
</protein>
<dbReference type="Pfam" id="PF14099">
    <property type="entry name" value="Polysacc_lyase"/>
    <property type="match status" value="1"/>
</dbReference>
<sequence length="308" mass="35921">MMKKDAHGAPIKDRQNGHTHFVMRVWALLLQWLSPDKTQSAILGKNLPDDDEESCPPNAPENFLMWVGSTTPLDRNQEDEQKATHELFRMVETGGPETGASLKVVRDTERGKVWLFDKPAHTSNYRCESNSIKVNVAPYEVYEGWKENQIYDFCWSSKFPEVDNDPYGDYVIFQWKSEGSNVYPFFMKVQAGRFEMTHYNTRLDGEKHKVVWWTRIEADKWYDIRIRVLLSSDQDIGTVQLFLDNAPQKFTADREGKPREPDERDPFTLVCQTFSPARHYLKWGVYNTGFPLNALKHYVDKLMVKRIA</sequence>
<reference evidence="1 2" key="2">
    <citation type="journal article" date="2016" name="Environ. Microbiol.">
        <title>The revisited genome of Pseudomonas putida KT2440 enlightens its value as a robust metabolic chassis.</title>
        <authorList>
            <person name="Belda E."/>
            <person name="van Heck R.G."/>
            <person name="Lopez-Sanchez M.J."/>
            <person name="Cruveiller S."/>
            <person name="Barbe V."/>
            <person name="Fraser C."/>
            <person name="Klenk H.P."/>
            <person name="Petersen J."/>
            <person name="Morgat A."/>
            <person name="Nikel P.I."/>
            <person name="Vallenet D."/>
            <person name="Rouy Z."/>
            <person name="Sekowska A."/>
            <person name="Martins Dos Santos V.A."/>
            <person name="de Lorenzo V."/>
            <person name="Danchin A."/>
            <person name="Medigue C."/>
        </authorList>
    </citation>
    <scope>NUCLEOTIDE SEQUENCE [LARGE SCALE GENOMIC DNA]</scope>
    <source>
        <strain evidence="2">ATCC 47054 / DSM 6125 / CFBP 8728 / NCIMB 11950 / KT2440</strain>
    </source>
</reference>
<reference evidence="1 2" key="1">
    <citation type="journal article" date="2002" name="Environ. Microbiol.">
        <title>Complete genome sequence and comparative analysis of the metabolically versatile Pseudomonas putida KT2440.</title>
        <authorList>
            <person name="Nelson K.E."/>
            <person name="Weinel C."/>
            <person name="Paulsen I.T."/>
            <person name="Dodson R.J."/>
            <person name="Hilbert H."/>
            <person name="Martins dos Santos V.A."/>
            <person name="Fouts D.E."/>
            <person name="Gill S.R."/>
            <person name="Pop M."/>
            <person name="Holmes M."/>
            <person name="Brinkac L."/>
            <person name="Beanan M."/>
            <person name="DeBoy R.T."/>
            <person name="Daugherty S."/>
            <person name="Kolonay J."/>
            <person name="Madupu R."/>
            <person name="Nelson W."/>
            <person name="White O."/>
            <person name="Peterson J."/>
            <person name="Khouri H."/>
            <person name="Hance I."/>
            <person name="Chris Lee P."/>
            <person name="Holtzapple E."/>
            <person name="Scanlan D."/>
            <person name="Tran K."/>
            <person name="Moazzez A."/>
            <person name="Utterback T."/>
            <person name="Rizzo M."/>
            <person name="Lee K."/>
            <person name="Kosack D."/>
            <person name="Moestl D."/>
            <person name="Wedler H."/>
            <person name="Lauber J."/>
            <person name="Stjepandic D."/>
            <person name="Hoheisel J."/>
            <person name="Straetz M."/>
            <person name="Heim S."/>
            <person name="Kiewitz C."/>
            <person name="Eisen J.A."/>
            <person name="Timmis K.N."/>
            <person name="Dusterhoft A."/>
            <person name="Tummler B."/>
            <person name="Fraser C.M."/>
        </authorList>
    </citation>
    <scope>NUCLEOTIDE SEQUENCE [LARGE SCALE GENOMIC DNA]</scope>
    <source>
        <strain evidence="2">ATCC 47054 / DSM 6125 / CFBP 8728 / NCIMB 11950 / KT2440</strain>
    </source>
</reference>
<name>A0A140FVY8_PSEPK</name>
<dbReference type="Proteomes" id="UP000000556">
    <property type="component" value="Chromosome"/>
</dbReference>
<proteinExistence type="predicted"/>
<keyword evidence="2" id="KW-1185">Reference proteome</keyword>
<dbReference type="InterPro" id="IPR025975">
    <property type="entry name" value="Polysacc_lyase"/>
</dbReference>
<accession>A0A140FVY8</accession>
<dbReference type="STRING" id="160488.PP_5444"/>
<dbReference type="Gene3D" id="2.60.120.200">
    <property type="match status" value="1"/>
</dbReference>
<dbReference type="EMBL" id="AE015451">
    <property type="protein sequence ID" value="AMM02771.1"/>
    <property type="molecule type" value="Genomic_DNA"/>
</dbReference>
<dbReference type="OrthoDB" id="5699564at2"/>
<evidence type="ECO:0000313" key="1">
    <source>
        <dbReference type="EMBL" id="AMM02771.1"/>
    </source>
</evidence>
<dbReference type="RefSeq" id="WP_061405558.1">
    <property type="nucleotide sequence ID" value="NC_002947.4"/>
</dbReference>
<dbReference type="AlphaFoldDB" id="A0A140FVY8"/>
<dbReference type="BioCyc" id="PPUT160488:G1G01-409-MONOMER"/>
<dbReference type="GeneID" id="83677651"/>